<gene>
    <name evidence="1" type="ORF">DERF_002439</name>
</gene>
<sequence length="91" mass="9983">MVLVNGHLMMAKKKVDKNENENENVNYTQVNRKKTITGVFPTCGDNSGKIGFFFTDGIGGNIVCIGNFNFGCNVDIVDIDCNVCCCCCFND</sequence>
<dbReference type="EMBL" id="ASGP02000001">
    <property type="protein sequence ID" value="KAH9528496.1"/>
    <property type="molecule type" value="Genomic_DNA"/>
</dbReference>
<keyword evidence="2" id="KW-1185">Reference proteome</keyword>
<protein>
    <submittedName>
        <fullName evidence="1">Uncharacterized protein</fullName>
    </submittedName>
</protein>
<organism evidence="1 2">
    <name type="scientific">Dermatophagoides farinae</name>
    <name type="common">American house dust mite</name>
    <dbReference type="NCBI Taxonomy" id="6954"/>
    <lineage>
        <taxon>Eukaryota</taxon>
        <taxon>Metazoa</taxon>
        <taxon>Ecdysozoa</taxon>
        <taxon>Arthropoda</taxon>
        <taxon>Chelicerata</taxon>
        <taxon>Arachnida</taxon>
        <taxon>Acari</taxon>
        <taxon>Acariformes</taxon>
        <taxon>Sarcoptiformes</taxon>
        <taxon>Astigmata</taxon>
        <taxon>Psoroptidia</taxon>
        <taxon>Analgoidea</taxon>
        <taxon>Pyroglyphidae</taxon>
        <taxon>Dermatophagoidinae</taxon>
        <taxon>Dermatophagoides</taxon>
    </lineage>
</organism>
<dbReference type="Proteomes" id="UP000790347">
    <property type="component" value="Unassembled WGS sequence"/>
</dbReference>
<comment type="caution">
    <text evidence="1">The sequence shown here is derived from an EMBL/GenBank/DDBJ whole genome shotgun (WGS) entry which is preliminary data.</text>
</comment>
<proteinExistence type="predicted"/>
<evidence type="ECO:0000313" key="1">
    <source>
        <dbReference type="EMBL" id="KAH9528496.1"/>
    </source>
</evidence>
<accession>A0A922IBJ9</accession>
<reference evidence="1" key="2">
    <citation type="journal article" date="2022" name="Res Sq">
        <title>Comparative Genomics Reveals Insights into the Divergent Evolution of Astigmatic Mites and Household Pest Adaptations.</title>
        <authorList>
            <person name="Xiong Q."/>
            <person name="Wan A.T.-Y."/>
            <person name="Liu X.-Y."/>
            <person name="Fung C.S.-H."/>
            <person name="Xiao X."/>
            <person name="Malainual N."/>
            <person name="Hou J."/>
            <person name="Wang L."/>
            <person name="Wang M."/>
            <person name="Yang K."/>
            <person name="Cui Y."/>
            <person name="Leung E."/>
            <person name="Nong W."/>
            <person name="Shin S.-K."/>
            <person name="Au S."/>
            <person name="Jeong K.Y."/>
            <person name="Chew F.T."/>
            <person name="Hui J."/>
            <person name="Leung T.F."/>
            <person name="Tungtrongchitr A."/>
            <person name="Zhong N."/>
            <person name="Liu Z."/>
            <person name="Tsui S."/>
        </authorList>
    </citation>
    <scope>NUCLEOTIDE SEQUENCE</scope>
    <source>
        <strain evidence="1">Derf</strain>
        <tissue evidence="1">Whole organism</tissue>
    </source>
</reference>
<dbReference type="AlphaFoldDB" id="A0A922IBJ9"/>
<name>A0A922IBJ9_DERFA</name>
<evidence type="ECO:0000313" key="2">
    <source>
        <dbReference type="Proteomes" id="UP000790347"/>
    </source>
</evidence>
<reference evidence="1" key="1">
    <citation type="submission" date="2013-05" db="EMBL/GenBank/DDBJ databases">
        <authorList>
            <person name="Yim A.K.Y."/>
            <person name="Chan T.F."/>
            <person name="Ji K.M."/>
            <person name="Liu X.Y."/>
            <person name="Zhou J.W."/>
            <person name="Li R.Q."/>
            <person name="Yang K.Y."/>
            <person name="Li J."/>
            <person name="Li M."/>
            <person name="Law P.T.W."/>
            <person name="Wu Y.L."/>
            <person name="Cai Z.L."/>
            <person name="Qin H."/>
            <person name="Bao Y."/>
            <person name="Leung R.K.K."/>
            <person name="Ng P.K.S."/>
            <person name="Zou J."/>
            <person name="Zhong X.J."/>
            <person name="Ran P.X."/>
            <person name="Zhong N.S."/>
            <person name="Liu Z.G."/>
            <person name="Tsui S.K.W."/>
        </authorList>
    </citation>
    <scope>NUCLEOTIDE SEQUENCE</scope>
    <source>
        <strain evidence="1">Derf</strain>
        <tissue evidence="1">Whole organism</tissue>
    </source>
</reference>